<keyword evidence="4" id="KW-1185">Reference proteome</keyword>
<reference evidence="3 4" key="1">
    <citation type="journal article" date="2018" name="Front. Microbiol.">
        <title>Genome-Wide Analysis of Corynespora cassiicola Leaf Fall Disease Putative Effectors.</title>
        <authorList>
            <person name="Lopez D."/>
            <person name="Ribeiro S."/>
            <person name="Label P."/>
            <person name="Fumanal B."/>
            <person name="Venisse J.S."/>
            <person name="Kohler A."/>
            <person name="de Oliveira R.R."/>
            <person name="Labutti K."/>
            <person name="Lipzen A."/>
            <person name="Lail K."/>
            <person name="Bauer D."/>
            <person name="Ohm R.A."/>
            <person name="Barry K.W."/>
            <person name="Spatafora J."/>
            <person name="Grigoriev I.V."/>
            <person name="Martin F.M."/>
            <person name="Pujade-Renaud V."/>
        </authorList>
    </citation>
    <scope>NUCLEOTIDE SEQUENCE [LARGE SCALE GENOMIC DNA]</scope>
    <source>
        <strain evidence="3 4">Philippines</strain>
    </source>
</reference>
<feature type="coiled-coil region" evidence="1">
    <location>
        <begin position="179"/>
        <end position="213"/>
    </location>
</feature>
<gene>
    <name evidence="3" type="ORF">BS50DRAFT_584488</name>
</gene>
<organism evidence="3 4">
    <name type="scientific">Corynespora cassiicola Philippines</name>
    <dbReference type="NCBI Taxonomy" id="1448308"/>
    <lineage>
        <taxon>Eukaryota</taxon>
        <taxon>Fungi</taxon>
        <taxon>Dikarya</taxon>
        <taxon>Ascomycota</taxon>
        <taxon>Pezizomycotina</taxon>
        <taxon>Dothideomycetes</taxon>
        <taxon>Pleosporomycetidae</taxon>
        <taxon>Pleosporales</taxon>
        <taxon>Corynesporascaceae</taxon>
        <taxon>Corynespora</taxon>
    </lineage>
</organism>
<dbReference type="Proteomes" id="UP000240883">
    <property type="component" value="Unassembled WGS sequence"/>
</dbReference>
<protein>
    <submittedName>
        <fullName evidence="3">Uncharacterized protein</fullName>
    </submittedName>
</protein>
<feature type="region of interest" description="Disordered" evidence="2">
    <location>
        <begin position="20"/>
        <end position="48"/>
    </location>
</feature>
<accession>A0A2T2NZR6</accession>
<name>A0A2T2NZR6_CORCC</name>
<keyword evidence="1" id="KW-0175">Coiled coil</keyword>
<evidence type="ECO:0000256" key="2">
    <source>
        <dbReference type="SAM" id="MobiDB-lite"/>
    </source>
</evidence>
<evidence type="ECO:0000256" key="1">
    <source>
        <dbReference type="SAM" id="Coils"/>
    </source>
</evidence>
<evidence type="ECO:0000313" key="3">
    <source>
        <dbReference type="EMBL" id="PSN70915.1"/>
    </source>
</evidence>
<evidence type="ECO:0000313" key="4">
    <source>
        <dbReference type="Proteomes" id="UP000240883"/>
    </source>
</evidence>
<feature type="compositionally biased region" description="Polar residues" evidence="2">
    <location>
        <begin position="37"/>
        <end position="48"/>
    </location>
</feature>
<dbReference type="EMBL" id="KZ678131">
    <property type="protein sequence ID" value="PSN70915.1"/>
    <property type="molecule type" value="Genomic_DNA"/>
</dbReference>
<proteinExistence type="predicted"/>
<sequence length="517" mass="58690">MEIQSQDWSDHDVVMPVTVNATTTRTGDLPNPDLSKQRSSSEAMQNQPAKYLDTEVPVGFTELLEERERLLQEIERSKNNSLNKDELLKLQGTLIETCKVLFSSAEEIFAHFKADKTRNISQIQELEVLINCHEEQLSTQKNKLEVSMWEVEELTGALHAKKRQTNDFNRKKIMAKREVSALRNLNKSHQENIEILEFELEETRSVLEKKTRQANAFHRQKIAAATKARAAEKQIADLKATNSSSQIHIRHLESQMAEMLEVITQKDYILAGPPPKKVPRTSSNLMAGLSANCYENLPNNTKKGHHRRYLQSPIDLDDHISKDANHGAHLQEQVPLYSTESQPADNHNLLDTDYFSDDASEQEYFETGGYPRSQVDHIFTSAAPMYESFYDPFDYLNPVALPSMQTSPRSYFSNSSIIDSPSDTYTLISEPEPAILSNITAPPSPISMAPHRGAGNPKHVLTAVKAWEWGSELGFLEWDEKTHTLSVDPAVGRYIEGHRNVEFGAKELREDPRFVEY</sequence>
<dbReference type="AlphaFoldDB" id="A0A2T2NZR6"/>